<keyword evidence="2" id="KW-0676">Redox-active center</keyword>
<dbReference type="EMBL" id="CP002961">
    <property type="protein sequence ID" value="AFK03494.1"/>
    <property type="molecule type" value="Genomic_DNA"/>
</dbReference>
<evidence type="ECO:0000259" key="4">
    <source>
        <dbReference type="Pfam" id="PF03190"/>
    </source>
</evidence>
<evidence type="ECO:0000256" key="3">
    <source>
        <dbReference type="SAM" id="SignalP"/>
    </source>
</evidence>
<dbReference type="SUPFAM" id="SSF52833">
    <property type="entry name" value="Thioredoxin-like"/>
    <property type="match status" value="1"/>
</dbReference>
<name>A0ABM5N248_EMTOG</name>
<sequence length="186" mass="21677">MKKKYLFIVFIFFSVLSFGQHKSTVTSKKGIEWLSIQEAYNRTQKEPRKTIIDVYTDWCGWCKVMDRETYTNPEIIDYLNKNFYMVKLDAESKQDIIIGNNKYTYDASSGANQAAIALLQGKMSYPTTVFLDAQYNMIQPLPGYLNAKTFHEIVTYLGGDYNKKEPFDQYKNGTYKEVFKNILPKL</sequence>
<proteinExistence type="predicted"/>
<dbReference type="PANTHER" id="PTHR15337">
    <property type="entry name" value="ANTERIOR GRADIENT PROTEIN-RELATED"/>
    <property type="match status" value="1"/>
</dbReference>
<accession>A0ABM5N248</accession>
<evidence type="ECO:0000313" key="6">
    <source>
        <dbReference type="Proteomes" id="UP000002875"/>
    </source>
</evidence>
<organism evidence="5 6">
    <name type="scientific">Emticicia oligotrophica (strain DSM 17448 / CIP 109782 / MTCC 6937 / GPTSA100-15)</name>
    <dbReference type="NCBI Taxonomy" id="929562"/>
    <lineage>
        <taxon>Bacteria</taxon>
        <taxon>Pseudomonadati</taxon>
        <taxon>Bacteroidota</taxon>
        <taxon>Cytophagia</taxon>
        <taxon>Cytophagales</taxon>
        <taxon>Leadbetterellaceae</taxon>
        <taxon>Emticicia</taxon>
    </lineage>
</organism>
<dbReference type="PANTHER" id="PTHR15337:SF11">
    <property type="entry name" value="THIOREDOXIN DOMAIN-CONTAINING PROTEIN"/>
    <property type="match status" value="1"/>
</dbReference>
<feature type="chain" id="PRO_5045706194" evidence="3">
    <location>
        <begin position="20"/>
        <end position="186"/>
    </location>
</feature>
<evidence type="ECO:0000256" key="1">
    <source>
        <dbReference type="ARBA" id="ARBA00022729"/>
    </source>
</evidence>
<dbReference type="Proteomes" id="UP000002875">
    <property type="component" value="Chromosome"/>
</dbReference>
<protein>
    <submittedName>
        <fullName evidence="5">Thioredoxin</fullName>
    </submittedName>
</protein>
<dbReference type="Gene3D" id="3.40.30.10">
    <property type="entry name" value="Glutaredoxin"/>
    <property type="match status" value="1"/>
</dbReference>
<gene>
    <name evidence="5" type="ordered locus">Emtol_2357</name>
</gene>
<keyword evidence="6" id="KW-1185">Reference proteome</keyword>
<dbReference type="InterPro" id="IPR051099">
    <property type="entry name" value="AGR/TXD"/>
</dbReference>
<dbReference type="InterPro" id="IPR017937">
    <property type="entry name" value="Thioredoxin_CS"/>
</dbReference>
<feature type="domain" description="Spermatogenesis-associated protein 20-like TRX" evidence="4">
    <location>
        <begin position="28"/>
        <end position="136"/>
    </location>
</feature>
<dbReference type="Pfam" id="PF03190">
    <property type="entry name" value="Thioredox_DsbH"/>
    <property type="match status" value="1"/>
</dbReference>
<keyword evidence="1 3" id="KW-0732">Signal</keyword>
<reference evidence="5 6" key="1">
    <citation type="submission" date="2011-07" db="EMBL/GenBank/DDBJ databases">
        <title>The complete genome of chromosome of Emticicia oligotrophica DSM 17448.</title>
        <authorList>
            <consortium name="US DOE Joint Genome Institute (JGI-PGF)"/>
            <person name="Lucas S."/>
            <person name="Han J."/>
            <person name="Lapidus A."/>
            <person name="Bruce D."/>
            <person name="Goodwin L."/>
            <person name="Pitluck S."/>
            <person name="Peters L."/>
            <person name="Kyrpides N."/>
            <person name="Mavromatis K."/>
            <person name="Ivanova N."/>
            <person name="Ovchinnikova G."/>
            <person name="Teshima H."/>
            <person name="Detter J.C."/>
            <person name="Tapia R."/>
            <person name="Han C."/>
            <person name="Land M."/>
            <person name="Hauser L."/>
            <person name="Markowitz V."/>
            <person name="Cheng J.-F."/>
            <person name="Hugenholtz P."/>
            <person name="Woyke T."/>
            <person name="Wu D."/>
            <person name="Tindall B."/>
            <person name="Pomrenke H."/>
            <person name="Brambilla E."/>
            <person name="Klenk H.-P."/>
            <person name="Eisen J.A."/>
        </authorList>
    </citation>
    <scope>NUCLEOTIDE SEQUENCE [LARGE SCALE GENOMIC DNA]</scope>
    <source>
        <strain evidence="5 6">DSM 17448</strain>
    </source>
</reference>
<evidence type="ECO:0000256" key="2">
    <source>
        <dbReference type="ARBA" id="ARBA00023284"/>
    </source>
</evidence>
<feature type="signal peptide" evidence="3">
    <location>
        <begin position="1"/>
        <end position="19"/>
    </location>
</feature>
<dbReference type="InterPro" id="IPR036249">
    <property type="entry name" value="Thioredoxin-like_sf"/>
</dbReference>
<dbReference type="RefSeq" id="WP_015029191.1">
    <property type="nucleotide sequence ID" value="NC_018748.1"/>
</dbReference>
<dbReference type="InterPro" id="IPR004879">
    <property type="entry name" value="Ssp411-like_TRX"/>
</dbReference>
<evidence type="ECO:0000313" key="5">
    <source>
        <dbReference type="EMBL" id="AFK03494.1"/>
    </source>
</evidence>
<dbReference type="PROSITE" id="PS00194">
    <property type="entry name" value="THIOREDOXIN_1"/>
    <property type="match status" value="1"/>
</dbReference>